<gene>
    <name evidence="1" type="ORF">OBRU01_26887</name>
</gene>
<evidence type="ECO:0000313" key="2">
    <source>
        <dbReference type="Proteomes" id="UP000037510"/>
    </source>
</evidence>
<feature type="non-terminal residue" evidence="1">
    <location>
        <position position="175"/>
    </location>
</feature>
<dbReference type="InterPro" id="IPR005312">
    <property type="entry name" value="DUF1759"/>
</dbReference>
<evidence type="ECO:0000313" key="1">
    <source>
        <dbReference type="EMBL" id="KOB51923.1"/>
    </source>
</evidence>
<accession>A0A0L7K2L2</accession>
<dbReference type="AlphaFoldDB" id="A0A0L7K2L2"/>
<sequence>MSFSALVKSQYKYKGLINKAYETYKKSPKERLRKESYLLTRLESLEEKWKIFSETHRQLSLESPEGGPSQPTENLENVYDEVEETYIDYKSDIRETLEMLKQEAASSASHLQTTSRAENTSLKLPKISIPTFSGLYSEWTTFRDLYVSLIHDNPSIDNVQKMHYLKGHLTGEAEQ</sequence>
<keyword evidence="2" id="KW-1185">Reference proteome</keyword>
<comment type="caution">
    <text evidence="1">The sequence shown here is derived from an EMBL/GenBank/DDBJ whole genome shotgun (WGS) entry which is preliminary data.</text>
</comment>
<reference evidence="1 2" key="1">
    <citation type="journal article" date="2015" name="Genome Biol. Evol.">
        <title>The genome of winter moth (Operophtera brumata) provides a genomic perspective on sexual dimorphism and phenology.</title>
        <authorList>
            <person name="Derks M.F."/>
            <person name="Smit S."/>
            <person name="Salis L."/>
            <person name="Schijlen E."/>
            <person name="Bossers A."/>
            <person name="Mateman C."/>
            <person name="Pijl A.S."/>
            <person name="de Ridder D."/>
            <person name="Groenen M.A."/>
            <person name="Visser M.E."/>
            <person name="Megens H.J."/>
        </authorList>
    </citation>
    <scope>NUCLEOTIDE SEQUENCE [LARGE SCALE GENOMIC DNA]</scope>
    <source>
        <strain evidence="1">WM2013NL</strain>
        <tissue evidence="1">Head and thorax</tissue>
    </source>
</reference>
<dbReference type="PANTHER" id="PTHR22954:SF3">
    <property type="entry name" value="PROTEIN CBG08539"/>
    <property type="match status" value="1"/>
</dbReference>
<dbReference type="Proteomes" id="UP000037510">
    <property type="component" value="Unassembled WGS sequence"/>
</dbReference>
<dbReference type="EMBL" id="JTDY01015953">
    <property type="protein sequence ID" value="KOB51923.1"/>
    <property type="molecule type" value="Genomic_DNA"/>
</dbReference>
<name>A0A0L7K2L2_OPEBR</name>
<dbReference type="STRING" id="104452.A0A0L7K2L2"/>
<protein>
    <submittedName>
        <fullName evidence="1">Uncharacterized protein</fullName>
    </submittedName>
</protein>
<organism evidence="1 2">
    <name type="scientific">Operophtera brumata</name>
    <name type="common">Winter moth</name>
    <name type="synonym">Phalaena brumata</name>
    <dbReference type="NCBI Taxonomy" id="104452"/>
    <lineage>
        <taxon>Eukaryota</taxon>
        <taxon>Metazoa</taxon>
        <taxon>Ecdysozoa</taxon>
        <taxon>Arthropoda</taxon>
        <taxon>Hexapoda</taxon>
        <taxon>Insecta</taxon>
        <taxon>Pterygota</taxon>
        <taxon>Neoptera</taxon>
        <taxon>Endopterygota</taxon>
        <taxon>Lepidoptera</taxon>
        <taxon>Glossata</taxon>
        <taxon>Ditrysia</taxon>
        <taxon>Geometroidea</taxon>
        <taxon>Geometridae</taxon>
        <taxon>Larentiinae</taxon>
        <taxon>Operophtera</taxon>
    </lineage>
</organism>
<dbReference type="PANTHER" id="PTHR22954">
    <property type="entry name" value="RETROVIRAL PROTEASE-RELATED"/>
    <property type="match status" value="1"/>
</dbReference>
<proteinExistence type="predicted"/>
<dbReference type="Pfam" id="PF03564">
    <property type="entry name" value="DUF1759"/>
    <property type="match status" value="1"/>
</dbReference>